<comment type="similarity">
    <text evidence="1">Belongs to the glycosyl hydrolase 25 family.</text>
</comment>
<dbReference type="Proteomes" id="UP000006180">
    <property type="component" value="Chromosome"/>
</dbReference>
<sequence length="291" mass="33479">MVKRRSSLPGGHHRYGNHRVRQDRRSSRNGTPMRRLLLALLPLATILSACTSTDYDLVRTASIPPRFRDTDPQDFGGRTPHNHSIHGVDVSKWNGDIDWMKVKSSGVSFAFIKATEGKDRVDSRFPEYWPRARAAGIAYAPYHFYYFCSSADAQADWFIANVPKSAVHLPPVLDVEWNGESKTCRYRPSPETVRFEMKRFMDRLEAHYGKRPIIYTSVDFHRDNLVGAFNDYHFWVRSVAKHPKDIYVDRRWAFWQYTSTGVIPGIEGHTDINAFAGSAKNWKKWVAAVSQ</sequence>
<dbReference type="GO" id="GO:0009253">
    <property type="term" value="P:peptidoglycan catabolic process"/>
    <property type="evidence" value="ECO:0007669"/>
    <property type="project" value="InterPro"/>
</dbReference>
<protein>
    <submittedName>
        <fullName evidence="5">Uncharacterized protein YegX</fullName>
    </submittedName>
</protein>
<feature type="compositionally biased region" description="Basic residues" evidence="4">
    <location>
        <begin position="1"/>
        <end position="22"/>
    </location>
</feature>
<keyword evidence="2" id="KW-0378">Hydrolase</keyword>
<dbReference type="PANTHER" id="PTHR34135">
    <property type="entry name" value="LYSOZYME"/>
    <property type="match status" value="1"/>
</dbReference>
<dbReference type="PROSITE" id="PS51904">
    <property type="entry name" value="GLYCOSYL_HYDROL_F25_2"/>
    <property type="match status" value="1"/>
</dbReference>
<dbReference type="EMBL" id="CP003563">
    <property type="protein sequence ID" value="AFL53058.1"/>
    <property type="molecule type" value="Genomic_DNA"/>
</dbReference>
<name>I3XB02_SINF2</name>
<dbReference type="GO" id="GO:0016998">
    <property type="term" value="P:cell wall macromolecule catabolic process"/>
    <property type="evidence" value="ECO:0007669"/>
    <property type="project" value="InterPro"/>
</dbReference>
<organism evidence="5 6">
    <name type="scientific">Sinorhizobium fredii (strain USDA 257)</name>
    <dbReference type="NCBI Taxonomy" id="1185652"/>
    <lineage>
        <taxon>Bacteria</taxon>
        <taxon>Pseudomonadati</taxon>
        <taxon>Pseudomonadota</taxon>
        <taxon>Alphaproteobacteria</taxon>
        <taxon>Hyphomicrobiales</taxon>
        <taxon>Rhizobiaceae</taxon>
        <taxon>Sinorhizobium/Ensifer group</taxon>
        <taxon>Sinorhizobium</taxon>
    </lineage>
</organism>
<dbReference type="InterPro" id="IPR018077">
    <property type="entry name" value="Glyco_hydro_fam25_subgr"/>
</dbReference>
<gene>
    <name evidence="5" type="primary">yegX2</name>
    <name evidence="5" type="ORF">USDA257_c45200</name>
</gene>
<dbReference type="InterPro" id="IPR017853">
    <property type="entry name" value="GH"/>
</dbReference>
<dbReference type="PATRIC" id="fig|1185652.3.peg.4687"/>
<dbReference type="PANTHER" id="PTHR34135:SF2">
    <property type="entry name" value="LYSOZYME"/>
    <property type="match status" value="1"/>
</dbReference>
<feature type="region of interest" description="Disordered" evidence="4">
    <location>
        <begin position="1"/>
        <end position="31"/>
    </location>
</feature>
<dbReference type="STRING" id="1185652.USDA257_c45200"/>
<dbReference type="InterPro" id="IPR002053">
    <property type="entry name" value="Glyco_hydro_25"/>
</dbReference>
<evidence type="ECO:0000256" key="2">
    <source>
        <dbReference type="ARBA" id="ARBA00022801"/>
    </source>
</evidence>
<dbReference type="Pfam" id="PF01183">
    <property type="entry name" value="Glyco_hydro_25"/>
    <property type="match status" value="1"/>
</dbReference>
<dbReference type="GO" id="GO:0016052">
    <property type="term" value="P:carbohydrate catabolic process"/>
    <property type="evidence" value="ECO:0007669"/>
    <property type="project" value="TreeGrafter"/>
</dbReference>
<dbReference type="SMART" id="SM00641">
    <property type="entry name" value="Glyco_25"/>
    <property type="match status" value="1"/>
</dbReference>
<proteinExistence type="inferred from homology"/>
<reference evidence="5 6" key="1">
    <citation type="journal article" date="2012" name="J. Bacteriol.">
        <title>Complete genome sequence of the broad-host-range strain Sinorhizobium fredii USDA257.</title>
        <authorList>
            <person name="Schuldes J."/>
            <person name="Rodriguez Orbegoso M."/>
            <person name="Schmeisser C."/>
            <person name="Krishnan H.B."/>
            <person name="Daniel R."/>
            <person name="Streit W.R."/>
        </authorList>
    </citation>
    <scope>NUCLEOTIDE SEQUENCE [LARGE SCALE GENOMIC DNA]</scope>
    <source>
        <strain evidence="5 6">USDA 257</strain>
    </source>
</reference>
<dbReference type="Gene3D" id="3.20.20.80">
    <property type="entry name" value="Glycosidases"/>
    <property type="match status" value="1"/>
</dbReference>
<evidence type="ECO:0000256" key="3">
    <source>
        <dbReference type="ARBA" id="ARBA00023295"/>
    </source>
</evidence>
<dbReference type="CDD" id="cd06413">
    <property type="entry name" value="GH25_muramidase_1"/>
    <property type="match status" value="1"/>
</dbReference>
<evidence type="ECO:0000313" key="5">
    <source>
        <dbReference type="EMBL" id="AFL53058.1"/>
    </source>
</evidence>
<evidence type="ECO:0000256" key="4">
    <source>
        <dbReference type="SAM" id="MobiDB-lite"/>
    </source>
</evidence>
<evidence type="ECO:0000313" key="6">
    <source>
        <dbReference type="Proteomes" id="UP000006180"/>
    </source>
</evidence>
<accession>I3XB02</accession>
<dbReference type="HOGENOM" id="CLU_044973_6_0_5"/>
<keyword evidence="3" id="KW-0326">Glycosidase</keyword>
<dbReference type="GO" id="GO:0003796">
    <property type="term" value="F:lysozyme activity"/>
    <property type="evidence" value="ECO:0007669"/>
    <property type="project" value="InterPro"/>
</dbReference>
<evidence type="ECO:0000256" key="1">
    <source>
        <dbReference type="ARBA" id="ARBA00010646"/>
    </source>
</evidence>
<dbReference type="AlphaFoldDB" id="I3XB02"/>
<dbReference type="KEGG" id="sfd:USDA257_c45200"/>
<dbReference type="SUPFAM" id="SSF51445">
    <property type="entry name" value="(Trans)glycosidases"/>
    <property type="match status" value="1"/>
</dbReference>
<dbReference type="eggNOG" id="COG3757">
    <property type="taxonomic scope" value="Bacteria"/>
</dbReference>